<evidence type="ECO:0000313" key="3">
    <source>
        <dbReference type="Proteomes" id="UP001139012"/>
    </source>
</evidence>
<name>A0ABS9LX69_9BRAD</name>
<feature type="region of interest" description="Disordered" evidence="1">
    <location>
        <begin position="267"/>
        <end position="295"/>
    </location>
</feature>
<evidence type="ECO:0008006" key="4">
    <source>
        <dbReference type="Google" id="ProtNLM"/>
    </source>
</evidence>
<evidence type="ECO:0000313" key="2">
    <source>
        <dbReference type="EMBL" id="MCG2671609.1"/>
    </source>
</evidence>
<evidence type="ECO:0000256" key="1">
    <source>
        <dbReference type="SAM" id="MobiDB-lite"/>
    </source>
</evidence>
<protein>
    <recommendedName>
        <fullName evidence="4">SGNH/GDSL hydrolase family protein</fullName>
    </recommendedName>
</protein>
<reference evidence="2" key="1">
    <citation type="submission" date="2022-01" db="EMBL/GenBank/DDBJ databases">
        <title>Genome sequnece data of strain Bradyrhizobium sp. nov.</title>
        <authorList>
            <person name="Zhang J."/>
        </authorList>
    </citation>
    <scope>NUCLEOTIDE SEQUENCE</scope>
    <source>
        <strain evidence="2">WYCCWR 12774</strain>
    </source>
</reference>
<keyword evidence="3" id="KW-1185">Reference proteome</keyword>
<sequence>MAFFNASTTGGNIEVAEIQAQILHRYGVRSKCIILGVHPFLMMEQAPPPLAKSGYLPHVRISDVLSLSDQRAVWQETNPILQMVVLPLKTHADRLNKLLRIWIFEAQNQFRTKPLPRTSYEYFAKEFTPGANAHYDGTHSSPDDVAATTRMRYETFTFNSTAPEISLKRALALFHTEASLVVVVTMPTKSSLREFDARGSSSYQRVLSESNVPQIDCSKLVADKDFIDDVHLDGRGRQILSNAVGRILAKIIANESEGQTCDATVVEPPRASQTPSSSMVRFPDGRTCSGSRTSG</sequence>
<dbReference type="EMBL" id="JAKLUA010000015">
    <property type="protein sequence ID" value="MCG2671609.1"/>
    <property type="molecule type" value="Genomic_DNA"/>
</dbReference>
<dbReference type="Proteomes" id="UP001139012">
    <property type="component" value="Unassembled WGS sequence"/>
</dbReference>
<accession>A0ABS9LX69</accession>
<organism evidence="2 3">
    <name type="scientific">Bradyrhizobium zhengyangense</name>
    <dbReference type="NCBI Taxonomy" id="2911009"/>
    <lineage>
        <taxon>Bacteria</taxon>
        <taxon>Pseudomonadati</taxon>
        <taxon>Pseudomonadota</taxon>
        <taxon>Alphaproteobacteria</taxon>
        <taxon>Hyphomicrobiales</taxon>
        <taxon>Nitrobacteraceae</taxon>
        <taxon>Bradyrhizobium</taxon>
    </lineage>
</organism>
<proteinExistence type="predicted"/>
<dbReference type="RefSeq" id="WP_237873053.1">
    <property type="nucleotide sequence ID" value="NZ_JAKLUA010000015.1"/>
</dbReference>
<gene>
    <name evidence="2" type="ORF">L6637_32110</name>
</gene>
<comment type="caution">
    <text evidence="2">The sequence shown here is derived from an EMBL/GenBank/DDBJ whole genome shotgun (WGS) entry which is preliminary data.</text>
</comment>